<proteinExistence type="predicted"/>
<dbReference type="RefSeq" id="WP_012108680.1">
    <property type="nucleotide sequence ID" value="NC_009714.1"/>
</dbReference>
<organism evidence="2 3">
    <name type="scientific">Campylobacter hominis (strain ATCC BAA-381 / DSM 21671 / CCUG 45161 / LMG 19568 / NCTC 13146 / CH001A)</name>
    <dbReference type="NCBI Taxonomy" id="360107"/>
    <lineage>
        <taxon>Bacteria</taxon>
        <taxon>Pseudomonadati</taxon>
        <taxon>Campylobacterota</taxon>
        <taxon>Epsilonproteobacteria</taxon>
        <taxon>Campylobacterales</taxon>
        <taxon>Campylobacteraceae</taxon>
        <taxon>Campylobacter</taxon>
    </lineage>
</organism>
<dbReference type="Pfam" id="PF03167">
    <property type="entry name" value="UDG"/>
    <property type="match status" value="1"/>
</dbReference>
<feature type="domain" description="Uracil-DNA glycosylase-like" evidence="1">
    <location>
        <begin position="9"/>
        <end position="185"/>
    </location>
</feature>
<dbReference type="InterPro" id="IPR036895">
    <property type="entry name" value="Uracil-DNA_glycosylase-like_sf"/>
</dbReference>
<sequence length="204" mass="23275">MIKRGFAPIFDKNSKILILGSMPSIASIKFGFYYGHKNNRFWKTLAAIFDDKLLGSRNLEQIMILDLQSTEFSAQQNFKQTESKNSEIYAKFAINGKINVHIKYKIDFLLREKIALYDTVKSADIKGSADASIKNYRANDLDEILEIADIKAIFANGKKSYEVAKKVLNNDKRLMLLNSTSSANARVSLDDLINEWSQKIFKFL</sequence>
<gene>
    <name evidence="2" type="ordered locus">CHAB381_0825</name>
</gene>
<evidence type="ECO:0000259" key="1">
    <source>
        <dbReference type="Pfam" id="PF03167"/>
    </source>
</evidence>
<name>A7I1K0_CAMHC</name>
<evidence type="ECO:0000313" key="3">
    <source>
        <dbReference type="Proteomes" id="UP000002407"/>
    </source>
</evidence>
<reference evidence="3" key="1">
    <citation type="submission" date="2007-07" db="EMBL/GenBank/DDBJ databases">
        <title>Complete genome sequence of Campylobacter hominis ATCC BAA-381, a commensal isolated from the human gastrointestinal tract.</title>
        <authorList>
            <person name="Fouts D.E."/>
            <person name="Mongodin E.F."/>
            <person name="Puiu D."/>
            <person name="Sebastian Y."/>
            <person name="Miller W.G."/>
            <person name="Mandrell R.E."/>
            <person name="Nelson K.E."/>
        </authorList>
    </citation>
    <scope>NUCLEOTIDE SEQUENCE [LARGE SCALE GENOMIC DNA]</scope>
    <source>
        <strain evidence="3">ATCC BAA-381 / LMG 19568 / NCTC 13146 / CH001A</strain>
    </source>
</reference>
<dbReference type="eggNOG" id="COG3663">
    <property type="taxonomic scope" value="Bacteria"/>
</dbReference>
<accession>A7I1K0</accession>
<dbReference type="STRING" id="360107.CHAB381_0825"/>
<dbReference type="AlphaFoldDB" id="A7I1K0"/>
<dbReference type="Gene3D" id="3.40.470.10">
    <property type="entry name" value="Uracil-DNA glycosylase-like domain"/>
    <property type="match status" value="1"/>
</dbReference>
<dbReference type="SUPFAM" id="SSF52141">
    <property type="entry name" value="Uracil-DNA glycosylase-like"/>
    <property type="match status" value="1"/>
</dbReference>
<protein>
    <submittedName>
        <fullName evidence="2">G:T/U mismatch-specific DNA glycosylase</fullName>
    </submittedName>
</protein>
<dbReference type="HOGENOM" id="CLU_094865_1_0_7"/>
<dbReference type="Proteomes" id="UP000002407">
    <property type="component" value="Chromosome"/>
</dbReference>
<keyword evidence="3" id="KW-1185">Reference proteome</keyword>
<dbReference type="KEGG" id="cha:CHAB381_0825"/>
<dbReference type="InterPro" id="IPR005122">
    <property type="entry name" value="Uracil-DNA_glycosylase-like"/>
</dbReference>
<dbReference type="CDD" id="cd10032">
    <property type="entry name" value="UDG-F6_HDG"/>
    <property type="match status" value="1"/>
</dbReference>
<dbReference type="EMBL" id="CP000776">
    <property type="protein sequence ID" value="ABS51588.1"/>
    <property type="molecule type" value="Genomic_DNA"/>
</dbReference>
<evidence type="ECO:0000313" key="2">
    <source>
        <dbReference type="EMBL" id="ABS51588.1"/>
    </source>
</evidence>
<dbReference type="OrthoDB" id="9799921at2"/>